<feature type="compositionally biased region" description="Basic and acidic residues" evidence="4">
    <location>
        <begin position="629"/>
        <end position="648"/>
    </location>
</feature>
<proteinExistence type="predicted"/>
<evidence type="ECO:0000313" key="5">
    <source>
        <dbReference type="EMBL" id="KPV72535.1"/>
    </source>
</evidence>
<dbReference type="InterPro" id="IPR019734">
    <property type="entry name" value="TPR_rpt"/>
</dbReference>
<sequence>MPPRRAPPPAANTRQATATWRSPVPPDHNRHLPREDAELFTKVLGMYENKQFKEGLEGVQSILDKHPNHGESLVMKGIFLCSLDRKPEGYDCVRRGTKNDPGSHIVWHVYALVLRADKNFDEALKCYKKAVEIEKDSLNLLSDMAPLAVHLRKYDDHAEIRLQMLKTQPRVRRNWVNLAVAQFLARQYRAATVTLAYYEDMLRDVPDGDVEMGEVLLFHAQVLEEAGEYERCLDFLGDKSAQIVDRTAYTVQRARLLLKLGRTESALWAWETVLGENPESTEYIKATVQAKGGDCDATDPETRLATSSILSALSSAHPRSLSIKRLQLSVLPASSPEFRTRAASYILNALSKGVPSAFADVKALYKGAEGLDKARVVGEVVDEFKKGLEDKGAVVTDETGDDDALESPSTYLWTLYFLASHHSQLGDHSAALSTLSLALSHTPSLPELHTLRARILKRAGDSKQAAQAMEDARLLDGQDRFLNSKAAKYAVRNGEFERAEKTIGLFTRKDAPSPLEDMVEMQCLWFLQEEGDSYAAQQDWGRALRRYHQILDIFQDIEEDQYDFHSYCVRKYTLKAYIELLRFEDRVRDHPRFVAAAKGAVAIYCRMHDDPAAFGAAPTPVTNGDKVDAEEVKQENGDEGGEEKALSRKEKKKAKGKGKKADTKDDKKKDDDTKAVAESLYKDTDPLGVEHLDKARKDPLELAMRFVSRLEVVRPTDEETLELKADVMLRRGKPLEALRALKTAQQLYPSSPAFLPLVVRLAQSSSSNSAVSTVLSSGIESLLGGAQPSAFVDAQLQTHGEGSAAWLVAAAEAKLALGDRESAEALLLQVVQSSQVSPSLELLVRAHGLLADSPAAQGSFRQGAAQLQPLARAFKTADELQALAAKAEMDDAEDRVTEEA</sequence>
<keyword evidence="2 3" id="KW-0802">TPR repeat</keyword>
<evidence type="ECO:0008006" key="7">
    <source>
        <dbReference type="Google" id="ProtNLM"/>
    </source>
</evidence>
<organism evidence="5 6">
    <name type="scientific">Rhodotorula graminis (strain WP1)</name>
    <dbReference type="NCBI Taxonomy" id="578459"/>
    <lineage>
        <taxon>Eukaryota</taxon>
        <taxon>Fungi</taxon>
        <taxon>Dikarya</taxon>
        <taxon>Basidiomycota</taxon>
        <taxon>Pucciniomycotina</taxon>
        <taxon>Microbotryomycetes</taxon>
        <taxon>Sporidiobolales</taxon>
        <taxon>Sporidiobolaceae</taxon>
        <taxon>Rhodotorula</taxon>
    </lineage>
</organism>
<dbReference type="PROSITE" id="PS50005">
    <property type="entry name" value="TPR"/>
    <property type="match status" value="1"/>
</dbReference>
<feature type="compositionally biased region" description="Pro residues" evidence="4">
    <location>
        <begin position="1"/>
        <end position="10"/>
    </location>
</feature>
<feature type="region of interest" description="Disordered" evidence="4">
    <location>
        <begin position="629"/>
        <end position="674"/>
    </location>
</feature>
<dbReference type="GeneID" id="28978394"/>
<dbReference type="GO" id="GO:0031415">
    <property type="term" value="C:NatA complex"/>
    <property type="evidence" value="ECO:0007669"/>
    <property type="project" value="TreeGrafter"/>
</dbReference>
<keyword evidence="6" id="KW-1185">Reference proteome</keyword>
<dbReference type="InterPro" id="IPR011990">
    <property type="entry name" value="TPR-like_helical_dom_sf"/>
</dbReference>
<evidence type="ECO:0000256" key="4">
    <source>
        <dbReference type="SAM" id="MobiDB-lite"/>
    </source>
</evidence>
<dbReference type="SUPFAM" id="SSF48452">
    <property type="entry name" value="TPR-like"/>
    <property type="match status" value="3"/>
</dbReference>
<gene>
    <name evidence="5" type="ORF">RHOBADRAFT_55640</name>
</gene>
<evidence type="ECO:0000256" key="3">
    <source>
        <dbReference type="PROSITE-ProRule" id="PRU00339"/>
    </source>
</evidence>
<feature type="region of interest" description="Disordered" evidence="4">
    <location>
        <begin position="1"/>
        <end position="32"/>
    </location>
</feature>
<evidence type="ECO:0000256" key="2">
    <source>
        <dbReference type="ARBA" id="ARBA00022803"/>
    </source>
</evidence>
<feature type="compositionally biased region" description="Basic and acidic residues" evidence="4">
    <location>
        <begin position="659"/>
        <end position="674"/>
    </location>
</feature>
<dbReference type="SMART" id="SM00028">
    <property type="entry name" value="TPR"/>
    <property type="match status" value="7"/>
</dbReference>
<dbReference type="STRING" id="578459.A0A0P9GHV5"/>
<keyword evidence="1" id="KW-0677">Repeat</keyword>
<dbReference type="Gene3D" id="1.25.40.1010">
    <property type="match status" value="1"/>
</dbReference>
<feature type="repeat" description="TPR" evidence="3">
    <location>
        <begin position="104"/>
        <end position="137"/>
    </location>
</feature>
<protein>
    <recommendedName>
        <fullName evidence="7">N-terminal acetyltransferase A, auxiliary subunit</fullName>
    </recommendedName>
</protein>
<dbReference type="Pfam" id="PF13181">
    <property type="entry name" value="TPR_8"/>
    <property type="match status" value="1"/>
</dbReference>
<evidence type="ECO:0000256" key="1">
    <source>
        <dbReference type="ARBA" id="ARBA00022737"/>
    </source>
</evidence>
<dbReference type="PANTHER" id="PTHR22767:SF2">
    <property type="entry name" value="N(ALPHA)-ACETYLTRANSFERASE 15_16, ISOFORM A"/>
    <property type="match status" value="1"/>
</dbReference>
<dbReference type="PANTHER" id="PTHR22767">
    <property type="entry name" value="N-TERMINAL ACETYLTRANSFERASE-RELATED"/>
    <property type="match status" value="1"/>
</dbReference>
<dbReference type="RefSeq" id="XP_018268584.1">
    <property type="nucleotide sequence ID" value="XM_018417946.1"/>
</dbReference>
<dbReference type="OMA" id="MEMRADY"/>
<dbReference type="Gene3D" id="1.25.40.1040">
    <property type="match status" value="1"/>
</dbReference>
<dbReference type="AlphaFoldDB" id="A0A0P9GHV5"/>
<dbReference type="Proteomes" id="UP000053890">
    <property type="component" value="Unassembled WGS sequence"/>
</dbReference>
<dbReference type="OrthoDB" id="10263032at2759"/>
<name>A0A0P9GHV5_RHOGW</name>
<dbReference type="EMBL" id="KQ474086">
    <property type="protein sequence ID" value="KPV72535.1"/>
    <property type="molecule type" value="Genomic_DNA"/>
</dbReference>
<feature type="compositionally biased region" description="Basic residues" evidence="4">
    <location>
        <begin position="649"/>
        <end position="658"/>
    </location>
</feature>
<reference evidence="5 6" key="1">
    <citation type="journal article" date="2015" name="Front. Microbiol.">
        <title>Genome sequence of the plant growth promoting endophytic yeast Rhodotorula graminis WP1.</title>
        <authorList>
            <person name="Firrincieli A."/>
            <person name="Otillar R."/>
            <person name="Salamov A."/>
            <person name="Schmutz J."/>
            <person name="Khan Z."/>
            <person name="Redman R.S."/>
            <person name="Fleck N.D."/>
            <person name="Lindquist E."/>
            <person name="Grigoriev I.V."/>
            <person name="Doty S.L."/>
        </authorList>
    </citation>
    <scope>NUCLEOTIDE SEQUENCE [LARGE SCALE GENOMIC DNA]</scope>
    <source>
        <strain evidence="5 6">WP1</strain>
    </source>
</reference>
<accession>A0A0P9GHV5</accession>
<dbReference type="Pfam" id="PF12569">
    <property type="entry name" value="NatA_aux_su"/>
    <property type="match status" value="1"/>
</dbReference>
<evidence type="ECO:0000313" key="6">
    <source>
        <dbReference type="Proteomes" id="UP000053890"/>
    </source>
</evidence>
<dbReference type="InterPro" id="IPR021183">
    <property type="entry name" value="NatA_aux_su"/>
</dbReference>
<dbReference type="PIRSF" id="PIRSF000422">
    <property type="entry name" value="N-terminal-AcTrfase-A_aux_su"/>
    <property type="match status" value="1"/>
</dbReference>